<name>A0A9X2M824_9FIRM</name>
<organism evidence="3 4">
    <name type="scientific">Terrisporobacter muris</name>
    <dbReference type="NCBI Taxonomy" id="2963284"/>
    <lineage>
        <taxon>Bacteria</taxon>
        <taxon>Bacillati</taxon>
        <taxon>Bacillota</taxon>
        <taxon>Clostridia</taxon>
        <taxon>Peptostreptococcales</taxon>
        <taxon>Peptostreptococcaceae</taxon>
        <taxon>Terrisporobacter</taxon>
    </lineage>
</organism>
<reference evidence="3" key="1">
    <citation type="submission" date="2022-07" db="EMBL/GenBank/DDBJ databases">
        <title>Enhanced cultured diversity of the mouse gut microbiota enables custom-made synthetic communities.</title>
        <authorList>
            <person name="Afrizal A."/>
        </authorList>
    </citation>
    <scope>NUCLEOTIDE SEQUENCE</scope>
    <source>
        <strain evidence="3">DSM 29186</strain>
    </source>
</reference>
<accession>A0A9X2M824</accession>
<feature type="region of interest" description="Disordered" evidence="1">
    <location>
        <begin position="63"/>
        <end position="101"/>
    </location>
</feature>
<feature type="transmembrane region" description="Helical" evidence="2">
    <location>
        <begin position="39"/>
        <end position="55"/>
    </location>
</feature>
<evidence type="ECO:0000256" key="1">
    <source>
        <dbReference type="SAM" id="MobiDB-lite"/>
    </source>
</evidence>
<protein>
    <submittedName>
        <fullName evidence="3">Zinc-ribbon domain-containing protein</fullName>
    </submittedName>
</protein>
<proteinExistence type="predicted"/>
<keyword evidence="2" id="KW-1133">Transmembrane helix</keyword>
<keyword evidence="2" id="KW-0812">Transmembrane</keyword>
<dbReference type="Proteomes" id="UP001140817">
    <property type="component" value="Unassembled WGS sequence"/>
</dbReference>
<dbReference type="RefSeq" id="WP_147516120.1">
    <property type="nucleotide sequence ID" value="NZ_JANKBY010000014.1"/>
</dbReference>
<sequence length="214" mass="23722">MKKEQKIKYCKACGKELDTSAKICPQCGKDQRNFFIKHKILTGIIVLLIIGIFGGDGDNENIDTATTSTKQEKTIDTSSTDTEQEQTTDTDSVDKNKEESLTEDIDVEKENVIVVDATKLYSDYDSNEVKADKEYKDKLIEVTGRVTDIGVSLGQTYVCLSTGDAYSLFSIQCFFDDDEQIDKVSELNNGDTITLNGTCVGMSMNVVLNDCKLK</sequence>
<dbReference type="EMBL" id="JANKBY010000014">
    <property type="protein sequence ID" value="MCR1821630.1"/>
    <property type="molecule type" value="Genomic_DNA"/>
</dbReference>
<gene>
    <name evidence="3" type="ORF">NSA58_02415</name>
</gene>
<dbReference type="AlphaFoldDB" id="A0A9X2M824"/>
<evidence type="ECO:0000313" key="3">
    <source>
        <dbReference type="EMBL" id="MCR1821630.1"/>
    </source>
</evidence>
<comment type="caution">
    <text evidence="3">The sequence shown here is derived from an EMBL/GenBank/DDBJ whole genome shotgun (WGS) entry which is preliminary data.</text>
</comment>
<evidence type="ECO:0000313" key="4">
    <source>
        <dbReference type="Proteomes" id="UP001140817"/>
    </source>
</evidence>
<keyword evidence="4" id="KW-1185">Reference proteome</keyword>
<keyword evidence="2" id="KW-0472">Membrane</keyword>
<dbReference type="Pfam" id="PF12869">
    <property type="entry name" value="tRNA_anti-like"/>
    <property type="match status" value="1"/>
</dbReference>
<dbReference type="InterPro" id="IPR024422">
    <property type="entry name" value="Protein_unknown_function_OB"/>
</dbReference>
<evidence type="ECO:0000256" key="2">
    <source>
        <dbReference type="SAM" id="Phobius"/>
    </source>
</evidence>